<evidence type="ECO:0000313" key="2">
    <source>
        <dbReference type="Proteomes" id="UP000539052"/>
    </source>
</evidence>
<gene>
    <name evidence="1" type="ORF">G9470_23200</name>
</gene>
<accession>A0ABX1VY31</accession>
<protein>
    <recommendedName>
        <fullName evidence="3">PH (Pleckstrin Homology) domain-containing protein</fullName>
    </recommendedName>
</protein>
<reference evidence="1 2" key="1">
    <citation type="submission" date="2020-03" db="EMBL/GenBank/DDBJ databases">
        <title>Genome Sequence of industrial isolate, B5A.</title>
        <authorList>
            <person name="Sharma S."/>
            <person name="Patil P.B."/>
            <person name="Korpole S."/>
        </authorList>
    </citation>
    <scope>NUCLEOTIDE SEQUENCE [LARGE SCALE GENOMIC DNA]</scope>
    <source>
        <strain evidence="1 2">PI-S10-B5A</strain>
    </source>
</reference>
<keyword evidence="2" id="KW-1185">Reference proteome</keyword>
<comment type="caution">
    <text evidence="1">The sequence shown here is derived from an EMBL/GenBank/DDBJ whole genome shotgun (WGS) entry which is preliminary data.</text>
</comment>
<proteinExistence type="predicted"/>
<evidence type="ECO:0000313" key="1">
    <source>
        <dbReference type="EMBL" id="NNJ32674.1"/>
    </source>
</evidence>
<organism evidence="1 2">
    <name type="scientific">Lacrimispora defluvii</name>
    <dbReference type="NCBI Taxonomy" id="2719233"/>
    <lineage>
        <taxon>Bacteria</taxon>
        <taxon>Bacillati</taxon>
        <taxon>Bacillota</taxon>
        <taxon>Clostridia</taxon>
        <taxon>Lachnospirales</taxon>
        <taxon>Lachnospiraceae</taxon>
        <taxon>Lacrimispora</taxon>
    </lineage>
</organism>
<dbReference type="RefSeq" id="WP_170823729.1">
    <property type="nucleotide sequence ID" value="NZ_JAAOXG010000061.1"/>
</dbReference>
<name>A0ABX1VY31_9FIRM</name>
<dbReference type="EMBL" id="JAAOXG010000061">
    <property type="protein sequence ID" value="NNJ32674.1"/>
    <property type="molecule type" value="Genomic_DNA"/>
</dbReference>
<evidence type="ECO:0008006" key="3">
    <source>
        <dbReference type="Google" id="ProtNLM"/>
    </source>
</evidence>
<sequence>MNINNSKNSSVRAVTTEDYRRWISSLIKRSNDIDYLMAVYSFADSYPDKTNRGFS</sequence>
<dbReference type="Proteomes" id="UP000539052">
    <property type="component" value="Unassembled WGS sequence"/>
</dbReference>